<dbReference type="Proteomes" id="UP001345963">
    <property type="component" value="Unassembled WGS sequence"/>
</dbReference>
<evidence type="ECO:0000313" key="2">
    <source>
        <dbReference type="EMBL" id="MED6240022.1"/>
    </source>
</evidence>
<evidence type="ECO:0000256" key="1">
    <source>
        <dbReference type="SAM" id="MobiDB-lite"/>
    </source>
</evidence>
<feature type="region of interest" description="Disordered" evidence="1">
    <location>
        <begin position="19"/>
        <end position="48"/>
    </location>
</feature>
<dbReference type="EMBL" id="JAHUTI010022741">
    <property type="protein sequence ID" value="MED6240022.1"/>
    <property type="molecule type" value="Genomic_DNA"/>
</dbReference>
<sequence>KLTVSREFPARRRVQLFPKEGQWRPHHRGNVQFGGPDRAAGPSNPSAAKETVCPEIIHTHSMMALEKEPRKALLYQDRQHRKPDSAT</sequence>
<name>A0ABU7AP82_9TELE</name>
<feature type="non-terminal residue" evidence="2">
    <location>
        <position position="1"/>
    </location>
</feature>
<keyword evidence="3" id="KW-1185">Reference proteome</keyword>
<protein>
    <submittedName>
        <fullName evidence="2">Uncharacterized protein</fullName>
    </submittedName>
</protein>
<accession>A0ABU7AP82</accession>
<gene>
    <name evidence="2" type="ORF">ATANTOWER_014794</name>
</gene>
<feature type="region of interest" description="Disordered" evidence="1">
    <location>
        <begin position="68"/>
        <end position="87"/>
    </location>
</feature>
<evidence type="ECO:0000313" key="3">
    <source>
        <dbReference type="Proteomes" id="UP001345963"/>
    </source>
</evidence>
<comment type="caution">
    <text evidence="2">The sequence shown here is derived from an EMBL/GenBank/DDBJ whole genome shotgun (WGS) entry which is preliminary data.</text>
</comment>
<proteinExistence type="predicted"/>
<reference evidence="2 3" key="1">
    <citation type="submission" date="2021-07" db="EMBL/GenBank/DDBJ databases">
        <authorList>
            <person name="Palmer J.M."/>
        </authorList>
    </citation>
    <scope>NUCLEOTIDE SEQUENCE [LARGE SCALE GENOMIC DNA]</scope>
    <source>
        <strain evidence="2 3">AT_MEX2019</strain>
        <tissue evidence="2">Muscle</tissue>
    </source>
</reference>
<organism evidence="2 3">
    <name type="scientific">Ataeniobius toweri</name>
    <dbReference type="NCBI Taxonomy" id="208326"/>
    <lineage>
        <taxon>Eukaryota</taxon>
        <taxon>Metazoa</taxon>
        <taxon>Chordata</taxon>
        <taxon>Craniata</taxon>
        <taxon>Vertebrata</taxon>
        <taxon>Euteleostomi</taxon>
        <taxon>Actinopterygii</taxon>
        <taxon>Neopterygii</taxon>
        <taxon>Teleostei</taxon>
        <taxon>Neoteleostei</taxon>
        <taxon>Acanthomorphata</taxon>
        <taxon>Ovalentaria</taxon>
        <taxon>Atherinomorphae</taxon>
        <taxon>Cyprinodontiformes</taxon>
        <taxon>Goodeidae</taxon>
        <taxon>Ataeniobius</taxon>
    </lineage>
</organism>